<sequence length="473" mass="52517">MRFKKSIVFISIPLIVFAIAFFALAGSGKKDEKVEVEEAKIVYKGWLRSWEGVDLVLTSHQGPSTDAYKVLAKEFEELTGANVQVIDESWTDLLGKHLAAAAAGTAVYDILTFPYIWFGHYVEGEMVEDLNDWFAKTELVDPNYGMDDWIPAILETYGRYKTGFFKDPDALWSVPYKFDIYLAQYRTDMFEEAGIVDSSGKAKPPETWEELLADAKILAKKFPDIKPVVFPLSVDDPMVATFLPVLASYGGEIPMPWYDENLYPKFHGKPGVDAINYLKKLMPYMPPDVLNFDYDKVNTQMAQGLAAYALNWNAYLPVLVDPDKSKITKVVAFDLSPAGPNGRPQGLGGWQMSISKDSKNKEAAFQLLQFLSGKDKSVELALAGGSVARYSVAKNPEVIKKYPFYPLLIEAMSNVAARGMDRSWTDVQRIIAIGLNDILLGASAEETIKDTAGKVYDAGKAVGYTPEKSGPRP</sequence>
<proteinExistence type="inferred from homology"/>
<keyword evidence="3" id="KW-0732">Signal</keyword>
<comment type="similarity">
    <text evidence="1">Belongs to the bacterial solute-binding protein 1 family.</text>
</comment>
<organism evidence="5">
    <name type="scientific">marine sediment metagenome</name>
    <dbReference type="NCBI Taxonomy" id="412755"/>
    <lineage>
        <taxon>unclassified sequences</taxon>
        <taxon>metagenomes</taxon>
        <taxon>ecological metagenomes</taxon>
    </lineage>
</organism>
<feature type="transmembrane region" description="Helical" evidence="4">
    <location>
        <begin position="7"/>
        <end position="26"/>
    </location>
</feature>
<keyword evidence="2" id="KW-0813">Transport</keyword>
<dbReference type="InterPro" id="IPR050490">
    <property type="entry name" value="Bact_solute-bd_prot1"/>
</dbReference>
<dbReference type="Gene3D" id="3.40.190.10">
    <property type="entry name" value="Periplasmic binding protein-like II"/>
    <property type="match status" value="2"/>
</dbReference>
<dbReference type="EMBL" id="LAZR01021288">
    <property type="protein sequence ID" value="KKL85839.1"/>
    <property type="molecule type" value="Genomic_DNA"/>
</dbReference>
<protein>
    <recommendedName>
        <fullName evidence="6">ABC transporter substrate-binding protein</fullName>
    </recommendedName>
</protein>
<keyword evidence="4" id="KW-0472">Membrane</keyword>
<evidence type="ECO:0000256" key="2">
    <source>
        <dbReference type="ARBA" id="ARBA00022448"/>
    </source>
</evidence>
<keyword evidence="4" id="KW-0812">Transmembrane</keyword>
<reference evidence="5" key="1">
    <citation type="journal article" date="2015" name="Nature">
        <title>Complex archaea that bridge the gap between prokaryotes and eukaryotes.</title>
        <authorList>
            <person name="Spang A."/>
            <person name="Saw J.H."/>
            <person name="Jorgensen S.L."/>
            <person name="Zaremba-Niedzwiedzka K."/>
            <person name="Martijn J."/>
            <person name="Lind A.E."/>
            <person name="van Eijk R."/>
            <person name="Schleper C."/>
            <person name="Guy L."/>
            <person name="Ettema T.J."/>
        </authorList>
    </citation>
    <scope>NUCLEOTIDE SEQUENCE</scope>
</reference>
<comment type="caution">
    <text evidence="5">The sequence shown here is derived from an EMBL/GenBank/DDBJ whole genome shotgun (WGS) entry which is preliminary data.</text>
</comment>
<dbReference type="Pfam" id="PF01547">
    <property type="entry name" value="SBP_bac_1"/>
    <property type="match status" value="1"/>
</dbReference>
<dbReference type="PANTHER" id="PTHR43649">
    <property type="entry name" value="ARABINOSE-BINDING PROTEIN-RELATED"/>
    <property type="match status" value="1"/>
</dbReference>
<dbReference type="PANTHER" id="PTHR43649:SF34">
    <property type="entry name" value="ABC TRANSPORTER PERIPLASMIC-BINDING PROTEIN YCJN-RELATED"/>
    <property type="match status" value="1"/>
</dbReference>
<dbReference type="AlphaFoldDB" id="A0A0F9FHI7"/>
<evidence type="ECO:0000256" key="3">
    <source>
        <dbReference type="ARBA" id="ARBA00022729"/>
    </source>
</evidence>
<evidence type="ECO:0000256" key="4">
    <source>
        <dbReference type="SAM" id="Phobius"/>
    </source>
</evidence>
<gene>
    <name evidence="5" type="ORF">LCGC14_1950720</name>
</gene>
<keyword evidence="4" id="KW-1133">Transmembrane helix</keyword>
<evidence type="ECO:0000313" key="5">
    <source>
        <dbReference type="EMBL" id="KKL85839.1"/>
    </source>
</evidence>
<dbReference type="SUPFAM" id="SSF53850">
    <property type="entry name" value="Periplasmic binding protein-like II"/>
    <property type="match status" value="1"/>
</dbReference>
<name>A0A0F9FHI7_9ZZZZ</name>
<dbReference type="InterPro" id="IPR006059">
    <property type="entry name" value="SBP"/>
</dbReference>
<evidence type="ECO:0000256" key="1">
    <source>
        <dbReference type="ARBA" id="ARBA00008520"/>
    </source>
</evidence>
<evidence type="ECO:0008006" key="6">
    <source>
        <dbReference type="Google" id="ProtNLM"/>
    </source>
</evidence>
<accession>A0A0F9FHI7</accession>